<dbReference type="GO" id="GO:0008757">
    <property type="term" value="F:S-adenosylmethionine-dependent methyltransferase activity"/>
    <property type="evidence" value="ECO:0007669"/>
    <property type="project" value="InterPro"/>
</dbReference>
<gene>
    <name evidence="5" type="ORF">M408DRAFT_13656</name>
</gene>
<dbReference type="STRING" id="933852.A0A0C3BR75"/>
<keyword evidence="2" id="KW-0489">Methyltransferase</keyword>
<dbReference type="CDD" id="cd02440">
    <property type="entry name" value="AdoMet_MTases"/>
    <property type="match status" value="1"/>
</dbReference>
<evidence type="ECO:0000256" key="1">
    <source>
        <dbReference type="ARBA" id="ARBA00008361"/>
    </source>
</evidence>
<dbReference type="GO" id="GO:0032259">
    <property type="term" value="P:methylation"/>
    <property type="evidence" value="ECO:0007669"/>
    <property type="project" value="UniProtKB-KW"/>
</dbReference>
<evidence type="ECO:0000259" key="4">
    <source>
        <dbReference type="Pfam" id="PF08241"/>
    </source>
</evidence>
<name>A0A0C3BR75_SERVB</name>
<dbReference type="InterPro" id="IPR013216">
    <property type="entry name" value="Methyltransf_11"/>
</dbReference>
<keyword evidence="3" id="KW-0808">Transferase</keyword>
<evidence type="ECO:0000313" key="6">
    <source>
        <dbReference type="Proteomes" id="UP000054097"/>
    </source>
</evidence>
<reference evidence="5 6" key="1">
    <citation type="submission" date="2014-04" db="EMBL/GenBank/DDBJ databases">
        <authorList>
            <consortium name="DOE Joint Genome Institute"/>
            <person name="Kuo A."/>
            <person name="Zuccaro A."/>
            <person name="Kohler A."/>
            <person name="Nagy L.G."/>
            <person name="Floudas D."/>
            <person name="Copeland A."/>
            <person name="Barry K.W."/>
            <person name="Cichocki N."/>
            <person name="Veneault-Fourrey C."/>
            <person name="LaButti K."/>
            <person name="Lindquist E.A."/>
            <person name="Lipzen A."/>
            <person name="Lundell T."/>
            <person name="Morin E."/>
            <person name="Murat C."/>
            <person name="Sun H."/>
            <person name="Tunlid A."/>
            <person name="Henrissat B."/>
            <person name="Grigoriev I.V."/>
            <person name="Hibbett D.S."/>
            <person name="Martin F."/>
            <person name="Nordberg H.P."/>
            <person name="Cantor M.N."/>
            <person name="Hua S.X."/>
        </authorList>
    </citation>
    <scope>NUCLEOTIDE SEQUENCE [LARGE SCALE GENOMIC DNA]</scope>
    <source>
        <strain evidence="5 6">MAFF 305830</strain>
    </source>
</reference>
<comment type="similarity">
    <text evidence="1">Belongs to the methyltransferase superfamily.</text>
</comment>
<protein>
    <recommendedName>
        <fullName evidence="4">Methyltransferase type 11 domain-containing protein</fullName>
    </recommendedName>
</protein>
<reference evidence="6" key="2">
    <citation type="submission" date="2015-01" db="EMBL/GenBank/DDBJ databases">
        <title>Evolutionary Origins and Diversification of the Mycorrhizal Mutualists.</title>
        <authorList>
            <consortium name="DOE Joint Genome Institute"/>
            <consortium name="Mycorrhizal Genomics Consortium"/>
            <person name="Kohler A."/>
            <person name="Kuo A."/>
            <person name="Nagy L.G."/>
            <person name="Floudas D."/>
            <person name="Copeland A."/>
            <person name="Barry K.W."/>
            <person name="Cichocki N."/>
            <person name="Veneault-Fourrey C."/>
            <person name="LaButti K."/>
            <person name="Lindquist E.A."/>
            <person name="Lipzen A."/>
            <person name="Lundell T."/>
            <person name="Morin E."/>
            <person name="Murat C."/>
            <person name="Riley R."/>
            <person name="Ohm R."/>
            <person name="Sun H."/>
            <person name="Tunlid A."/>
            <person name="Henrissat B."/>
            <person name="Grigoriev I.V."/>
            <person name="Hibbett D.S."/>
            <person name="Martin F."/>
        </authorList>
    </citation>
    <scope>NUCLEOTIDE SEQUENCE [LARGE SCALE GENOMIC DNA]</scope>
    <source>
        <strain evidence="6">MAFF 305830</strain>
    </source>
</reference>
<dbReference type="HOGENOM" id="CLU_065920_2_2_1"/>
<dbReference type="Proteomes" id="UP000054097">
    <property type="component" value="Unassembled WGS sequence"/>
</dbReference>
<evidence type="ECO:0000256" key="2">
    <source>
        <dbReference type="ARBA" id="ARBA00022603"/>
    </source>
</evidence>
<dbReference type="PANTHER" id="PTHR12176">
    <property type="entry name" value="SAM-DEPENDENT METHYLTRANSFERASE SUPERFAMILY PROTEIN"/>
    <property type="match status" value="1"/>
</dbReference>
<dbReference type="PANTHER" id="PTHR12176:SF80">
    <property type="entry name" value="EEF1A LYSINE METHYLTRANSFERASE 4"/>
    <property type="match status" value="1"/>
</dbReference>
<dbReference type="EMBL" id="KN824277">
    <property type="protein sequence ID" value="KIM33961.1"/>
    <property type="molecule type" value="Genomic_DNA"/>
</dbReference>
<dbReference type="Pfam" id="PF08241">
    <property type="entry name" value="Methyltransf_11"/>
    <property type="match status" value="1"/>
</dbReference>
<evidence type="ECO:0000313" key="5">
    <source>
        <dbReference type="EMBL" id="KIM33961.1"/>
    </source>
</evidence>
<accession>A0A0C3BR75</accession>
<dbReference type="InterPro" id="IPR051419">
    <property type="entry name" value="Lys/N-term_MeTrsfase_sf"/>
</dbReference>
<evidence type="ECO:0000256" key="3">
    <source>
        <dbReference type="ARBA" id="ARBA00022679"/>
    </source>
</evidence>
<sequence>MDLLPKTNDGYARKQYWEDRYARRVDDAVFDWFKSFAEIESILTELIPNKTSRILMLGCGNSPLSEQMYDAGYTNIVNIDYSANVIAKMKARTQDRPLMTWQEMDIRSLEFPAESFDVAIDKGTMDALLAVKGDVWNPPSSAVKDCNQEVDEVLRVLIPGGLFIYLTFGQPHFRKQYLTREHTSLEIRKLGESFHYFLYLLRRSLAFHET</sequence>
<dbReference type="AlphaFoldDB" id="A0A0C3BR75"/>
<dbReference type="Gene3D" id="3.40.50.150">
    <property type="entry name" value="Vaccinia Virus protein VP39"/>
    <property type="match status" value="1"/>
</dbReference>
<keyword evidence="6" id="KW-1185">Reference proteome</keyword>
<dbReference type="OrthoDB" id="411785at2759"/>
<dbReference type="SUPFAM" id="SSF53335">
    <property type="entry name" value="S-adenosyl-L-methionine-dependent methyltransferases"/>
    <property type="match status" value="1"/>
</dbReference>
<proteinExistence type="inferred from homology"/>
<organism evidence="5 6">
    <name type="scientific">Serendipita vermifera MAFF 305830</name>
    <dbReference type="NCBI Taxonomy" id="933852"/>
    <lineage>
        <taxon>Eukaryota</taxon>
        <taxon>Fungi</taxon>
        <taxon>Dikarya</taxon>
        <taxon>Basidiomycota</taxon>
        <taxon>Agaricomycotina</taxon>
        <taxon>Agaricomycetes</taxon>
        <taxon>Sebacinales</taxon>
        <taxon>Serendipitaceae</taxon>
        <taxon>Serendipita</taxon>
    </lineage>
</organism>
<feature type="domain" description="Methyltransferase type 11" evidence="4">
    <location>
        <begin position="55"/>
        <end position="164"/>
    </location>
</feature>
<dbReference type="FunFam" id="3.40.50.150:FF:000217">
    <property type="entry name" value="Methyltransferase protein 13"/>
    <property type="match status" value="1"/>
</dbReference>
<dbReference type="InterPro" id="IPR029063">
    <property type="entry name" value="SAM-dependent_MTases_sf"/>
</dbReference>